<feature type="compositionally biased region" description="Gly residues" evidence="9">
    <location>
        <begin position="783"/>
        <end position="793"/>
    </location>
</feature>
<evidence type="ECO:0000259" key="10">
    <source>
        <dbReference type="PROSITE" id="PS50126"/>
    </source>
</evidence>
<dbReference type="InterPro" id="IPR012340">
    <property type="entry name" value="NA-bd_OB-fold"/>
</dbReference>
<gene>
    <name evidence="11" type="ORF">AVDCRST_MAG64-3969</name>
</gene>
<evidence type="ECO:0000256" key="7">
    <source>
        <dbReference type="ARBA" id="ARBA00022839"/>
    </source>
</evidence>
<sequence>MADQLQTRILSHLKSDRYRPAKPRGLARELDLHHEESYHAFRDALRELMHEGRVVLGAAGTVLLPSQQQARDEFTGTYRHNRRGFGFVVPTDSTAHEDLYIPEGNNAGAITGDVVRAKIESRGQRDGKTIYSGRITEILQRSQKKFVGSLAKVGGDWVVLPDGNTLTEVILTPDAASRHIKPGTKVVVELTQYPEKGLRPVGVITEVLGQQGDKDVDLRGVIVQFNLPGPFPDEVLANARESIDHFDPERERATRLDMTDAVVCTIDPPDAKDYDDAISLRQRPDTGYWELGVHIADVSFFVPAGSALDEEARKRGNSAYFPGHVIPMLPEILSNGVCSLQEGVPRLCKSVFITYDDDAKPISAKFANTIIHSKKRLRYIEAQAIIDKAAEIPHPDGNKRIGDYPADVVDLLGQMNDLAKRLHKRRLAQGQLTLDLPSMSLVLDEEGRVVDAVPEDESFTHTLIEMFMVEANEAVARLLDSLKVPFLRRVHPEPEERGSEKLRTFVSVAGFKLPKDLDRKAIQQLLASVKGKPEAFAINLAVLRSLTRAEYSPEVLGHYALASEHYCHYTSPIRRYADLTVHRLLDAYFAARTAAGGDTGKKRRKVVLDDVPSHDEMVEIGRHISFTERRAEDAERELRQVKLLELMSKHVGEEFTGVVTGITNFGVFVQIQTYLLDGLIRYENLMDDWWDVDAAAGSIRGQRTGQKITIGDVCRVIVARVDTARRELDLSITEVLGRGARPGAPTPSGDGGGKKKHAKQGGGGRGGGGGGGGKAKHPVQQGPRGGGRQGGGR</sequence>
<evidence type="ECO:0000256" key="2">
    <source>
        <dbReference type="ARBA" id="ARBA00004496"/>
    </source>
</evidence>
<organism evidence="11">
    <name type="scientific">uncultured Phycisphaerae bacterium</name>
    <dbReference type="NCBI Taxonomy" id="904963"/>
    <lineage>
        <taxon>Bacteria</taxon>
        <taxon>Pseudomonadati</taxon>
        <taxon>Planctomycetota</taxon>
        <taxon>Phycisphaerae</taxon>
        <taxon>environmental samples</taxon>
    </lineage>
</organism>
<evidence type="ECO:0000256" key="5">
    <source>
        <dbReference type="ARBA" id="ARBA00022722"/>
    </source>
</evidence>
<dbReference type="EMBL" id="CADCUQ010000922">
    <property type="protein sequence ID" value="CAA9438644.1"/>
    <property type="molecule type" value="Genomic_DNA"/>
</dbReference>
<evidence type="ECO:0000256" key="9">
    <source>
        <dbReference type="SAM" id="MobiDB-lite"/>
    </source>
</evidence>
<dbReference type="EC" id="3.1.13.1" evidence="3"/>
<dbReference type="Pfam" id="PF00575">
    <property type="entry name" value="S1"/>
    <property type="match status" value="1"/>
</dbReference>
<dbReference type="Pfam" id="PF17876">
    <property type="entry name" value="CSD2"/>
    <property type="match status" value="1"/>
</dbReference>
<keyword evidence="6" id="KW-0378">Hydrolase</keyword>
<dbReference type="Pfam" id="PF08206">
    <property type="entry name" value="OB_RNB"/>
    <property type="match status" value="1"/>
</dbReference>
<protein>
    <recommendedName>
        <fullName evidence="3">exoribonuclease II</fullName>
        <ecNumber evidence="3">3.1.13.1</ecNumber>
    </recommendedName>
</protein>
<dbReference type="InterPro" id="IPR040476">
    <property type="entry name" value="CSD2"/>
</dbReference>
<dbReference type="InterPro" id="IPR001900">
    <property type="entry name" value="RNase_II/R"/>
</dbReference>
<dbReference type="InterPro" id="IPR013223">
    <property type="entry name" value="RNase_B_OB_dom"/>
</dbReference>
<dbReference type="Gene3D" id="2.40.50.140">
    <property type="entry name" value="Nucleic acid-binding proteins"/>
    <property type="match status" value="2"/>
</dbReference>
<dbReference type="AlphaFoldDB" id="A0A6J4QIS6"/>
<accession>A0A6J4QIS6</accession>
<dbReference type="InterPro" id="IPR003029">
    <property type="entry name" value="S1_domain"/>
</dbReference>
<dbReference type="CDD" id="cd04471">
    <property type="entry name" value="S1_RNase_R"/>
    <property type="match status" value="1"/>
</dbReference>
<keyword evidence="7" id="KW-0269">Exonuclease</keyword>
<dbReference type="PROSITE" id="PS50126">
    <property type="entry name" value="S1"/>
    <property type="match status" value="1"/>
</dbReference>
<dbReference type="GO" id="GO:0006402">
    <property type="term" value="P:mRNA catabolic process"/>
    <property type="evidence" value="ECO:0007669"/>
    <property type="project" value="TreeGrafter"/>
</dbReference>
<reference evidence="11" key="1">
    <citation type="submission" date="2020-02" db="EMBL/GenBank/DDBJ databases">
        <authorList>
            <person name="Meier V. D."/>
        </authorList>
    </citation>
    <scope>NUCLEOTIDE SEQUENCE</scope>
    <source>
        <strain evidence="11">AVDCRST_MAG64</strain>
    </source>
</reference>
<comment type="catalytic activity">
    <reaction evidence="1">
        <text>Exonucleolytic cleavage in the 3'- to 5'-direction to yield nucleoside 5'-phosphates.</text>
        <dbReference type="EC" id="3.1.13.1"/>
    </reaction>
</comment>
<dbReference type="NCBIfam" id="TIGR00358">
    <property type="entry name" value="3_prime_RNase"/>
    <property type="match status" value="1"/>
</dbReference>
<feature type="compositionally biased region" description="Gly residues" evidence="9">
    <location>
        <begin position="760"/>
        <end position="773"/>
    </location>
</feature>
<evidence type="ECO:0000256" key="4">
    <source>
        <dbReference type="ARBA" id="ARBA00022490"/>
    </source>
</evidence>
<dbReference type="PANTHER" id="PTHR23355:SF9">
    <property type="entry name" value="DIS3-LIKE EXONUCLEASE 2"/>
    <property type="match status" value="1"/>
</dbReference>
<proteinExistence type="inferred from homology"/>
<evidence type="ECO:0000313" key="11">
    <source>
        <dbReference type="EMBL" id="CAA9438644.1"/>
    </source>
</evidence>
<evidence type="ECO:0000256" key="1">
    <source>
        <dbReference type="ARBA" id="ARBA00001849"/>
    </source>
</evidence>
<keyword evidence="5" id="KW-0540">Nuclease</keyword>
<dbReference type="InterPro" id="IPR011805">
    <property type="entry name" value="RNase_R"/>
</dbReference>
<feature type="domain" description="S1 motif" evidence="10">
    <location>
        <begin position="652"/>
        <end position="733"/>
    </location>
</feature>
<dbReference type="NCBIfam" id="TIGR02063">
    <property type="entry name" value="RNase_R"/>
    <property type="match status" value="1"/>
</dbReference>
<dbReference type="GO" id="GO:0003723">
    <property type="term" value="F:RNA binding"/>
    <property type="evidence" value="ECO:0007669"/>
    <property type="project" value="UniProtKB-KW"/>
</dbReference>
<comment type="subcellular location">
    <subcellularLocation>
        <location evidence="2">Cytoplasm</location>
    </subcellularLocation>
</comment>
<keyword evidence="8" id="KW-0694">RNA-binding</keyword>
<dbReference type="SUPFAM" id="SSF50249">
    <property type="entry name" value="Nucleic acid-binding proteins"/>
    <property type="match status" value="3"/>
</dbReference>
<dbReference type="PANTHER" id="PTHR23355">
    <property type="entry name" value="RIBONUCLEASE"/>
    <property type="match status" value="1"/>
</dbReference>
<dbReference type="Pfam" id="PF00773">
    <property type="entry name" value="RNB"/>
    <property type="match status" value="1"/>
</dbReference>
<feature type="non-terminal residue" evidence="11">
    <location>
        <position position="793"/>
    </location>
</feature>
<evidence type="ECO:0000256" key="3">
    <source>
        <dbReference type="ARBA" id="ARBA00012163"/>
    </source>
</evidence>
<dbReference type="SMART" id="SM00955">
    <property type="entry name" value="RNB"/>
    <property type="match status" value="1"/>
</dbReference>
<dbReference type="GO" id="GO:0005829">
    <property type="term" value="C:cytosol"/>
    <property type="evidence" value="ECO:0007669"/>
    <property type="project" value="TreeGrafter"/>
</dbReference>
<dbReference type="InterPro" id="IPR050180">
    <property type="entry name" value="RNR_Ribonuclease"/>
</dbReference>
<evidence type="ECO:0000256" key="8">
    <source>
        <dbReference type="ARBA" id="ARBA00022884"/>
    </source>
</evidence>
<dbReference type="GO" id="GO:0008859">
    <property type="term" value="F:exoribonuclease II activity"/>
    <property type="evidence" value="ECO:0007669"/>
    <property type="project" value="UniProtKB-EC"/>
</dbReference>
<feature type="region of interest" description="Disordered" evidence="9">
    <location>
        <begin position="737"/>
        <end position="793"/>
    </location>
</feature>
<name>A0A6J4QIS6_9BACT</name>
<keyword evidence="4" id="KW-0963">Cytoplasm</keyword>
<dbReference type="SMART" id="SM00316">
    <property type="entry name" value="S1"/>
    <property type="match status" value="1"/>
</dbReference>
<evidence type="ECO:0000256" key="6">
    <source>
        <dbReference type="ARBA" id="ARBA00022801"/>
    </source>
</evidence>
<dbReference type="HAMAP" id="MF_01895">
    <property type="entry name" value="RNase_R"/>
    <property type="match status" value="1"/>
</dbReference>
<dbReference type="InterPro" id="IPR004476">
    <property type="entry name" value="RNase_II/RNase_R"/>
</dbReference>